<dbReference type="Pfam" id="PF12833">
    <property type="entry name" value="HTH_18"/>
    <property type="match status" value="1"/>
</dbReference>
<dbReference type="InterPro" id="IPR009057">
    <property type="entry name" value="Homeodomain-like_sf"/>
</dbReference>
<reference evidence="11 12" key="1">
    <citation type="journal article" date="2019" name="Microorganisms">
        <title>Paenibacillus lutrae sp. nov., A Chitinolytic Species Isolated from A River Otter in Castril Natural Park, Granada, Spain.</title>
        <authorList>
            <person name="Rodriguez M."/>
            <person name="Reina J.C."/>
            <person name="Bejar V."/>
            <person name="Llamas I."/>
        </authorList>
    </citation>
    <scope>NUCLEOTIDE SEQUENCE [LARGE SCALE GENOMIC DNA]</scope>
    <source>
        <strain evidence="11 12">N10</strain>
    </source>
</reference>
<evidence type="ECO:0000256" key="5">
    <source>
        <dbReference type="ARBA" id="ARBA00023015"/>
    </source>
</evidence>
<evidence type="ECO:0000256" key="2">
    <source>
        <dbReference type="ARBA" id="ARBA00022490"/>
    </source>
</evidence>
<keyword evidence="12" id="KW-1185">Reference proteome</keyword>
<dbReference type="AlphaFoldDB" id="A0A7X3FF46"/>
<evidence type="ECO:0000256" key="3">
    <source>
        <dbReference type="ARBA" id="ARBA00022553"/>
    </source>
</evidence>
<keyword evidence="6" id="KW-0238">DNA-binding</keyword>
<keyword evidence="4" id="KW-0902">Two-component regulatory system</keyword>
<dbReference type="SUPFAM" id="SSF46689">
    <property type="entry name" value="Homeodomain-like"/>
    <property type="match status" value="2"/>
</dbReference>
<dbReference type="GO" id="GO:0043565">
    <property type="term" value="F:sequence-specific DNA binding"/>
    <property type="evidence" value="ECO:0007669"/>
    <property type="project" value="InterPro"/>
</dbReference>
<dbReference type="PROSITE" id="PS01124">
    <property type="entry name" value="HTH_ARAC_FAMILY_2"/>
    <property type="match status" value="1"/>
</dbReference>
<feature type="domain" description="HTH araC/xylS-type" evidence="9">
    <location>
        <begin position="436"/>
        <end position="534"/>
    </location>
</feature>
<dbReference type="OrthoDB" id="159632at2"/>
<feature type="modified residue" description="4-aspartylphosphate" evidence="8">
    <location>
        <position position="54"/>
    </location>
</feature>
<comment type="caution">
    <text evidence="11">The sequence shown here is derived from an EMBL/GenBank/DDBJ whole genome shotgun (WGS) entry which is preliminary data.</text>
</comment>
<evidence type="ECO:0000256" key="8">
    <source>
        <dbReference type="PROSITE-ProRule" id="PRU00169"/>
    </source>
</evidence>
<dbReference type="PANTHER" id="PTHR42713:SF3">
    <property type="entry name" value="TRANSCRIPTIONAL REGULATORY PROTEIN HPTR"/>
    <property type="match status" value="1"/>
</dbReference>
<dbReference type="SUPFAM" id="SSF52172">
    <property type="entry name" value="CheY-like"/>
    <property type="match status" value="1"/>
</dbReference>
<dbReference type="EMBL" id="RHLK01000002">
    <property type="protein sequence ID" value="MVO98457.1"/>
    <property type="molecule type" value="Genomic_DNA"/>
</dbReference>
<sequence length="543" mass="62408">MKALIIDDEAHVRETIRLLVDWDRFGITEVYEAASGEEGIALLQQEKPGLVFTDIMMPGMSGLDVLSRIAESGIRSKAIVISGYDDFTYVRSALQFGSFDYLLKPIDEEELEEAVRKAVAAWLDEENERSERLQSETKANLYRPMLADKSFVQLLLDPDQYPMHAATLQREFGIGCDQKQVLAAVVSLQSLDTRLQAKFASAMDLLLFAVTNICSEFMSKESLGLAFRHWHRHEAVLLFFDRFEMAGAMLERINEGLYAALRGQFHIGYGTVQPFPSGIQRTFHEAETALQLRNMRDQSVHLHPYELRKQTAHMLQAPLAAYEDQLVLAVRMNDLMQIGRSLKDWESQASKHPCLHIRQLEMWWQEFTLMHSRLLLENEVDDEGEELLSEADDLSFRLPLNEQGQPDLSIWTKRMERILTEIAGFLIRGDRNPVMRSIEKYVRLHYREQISLEKLSETFHLSPSHISRSFKTEFGETLTDYMTRLRINKAKLLLADPELKITSIAEAVGYQDEKYFSRAFKKLEGVSPNRFRKQHAAAVPSSQ</sequence>
<dbReference type="GO" id="GO:0000160">
    <property type="term" value="P:phosphorelay signal transduction system"/>
    <property type="evidence" value="ECO:0007669"/>
    <property type="project" value="UniProtKB-KW"/>
</dbReference>
<dbReference type="RefSeq" id="WP_157332728.1">
    <property type="nucleotide sequence ID" value="NZ_RHLK01000002.1"/>
</dbReference>
<keyword evidence="2" id="KW-0963">Cytoplasm</keyword>
<dbReference type="Pfam" id="PF00072">
    <property type="entry name" value="Response_reg"/>
    <property type="match status" value="1"/>
</dbReference>
<dbReference type="PRINTS" id="PR00032">
    <property type="entry name" value="HTHARAC"/>
</dbReference>
<name>A0A7X3FF46_9BACL</name>
<accession>A0A7X3FF46</accession>
<gene>
    <name evidence="11" type="ORF">EDM21_02735</name>
</gene>
<evidence type="ECO:0000256" key="7">
    <source>
        <dbReference type="ARBA" id="ARBA00023163"/>
    </source>
</evidence>
<dbReference type="PROSITE" id="PS00041">
    <property type="entry name" value="HTH_ARAC_FAMILY_1"/>
    <property type="match status" value="1"/>
</dbReference>
<dbReference type="PROSITE" id="PS50110">
    <property type="entry name" value="RESPONSE_REGULATORY"/>
    <property type="match status" value="1"/>
</dbReference>
<dbReference type="Proteomes" id="UP000490800">
    <property type="component" value="Unassembled WGS sequence"/>
</dbReference>
<evidence type="ECO:0000256" key="1">
    <source>
        <dbReference type="ARBA" id="ARBA00004496"/>
    </source>
</evidence>
<keyword evidence="7" id="KW-0804">Transcription</keyword>
<evidence type="ECO:0000259" key="9">
    <source>
        <dbReference type="PROSITE" id="PS01124"/>
    </source>
</evidence>
<dbReference type="SMART" id="SM00448">
    <property type="entry name" value="REC"/>
    <property type="match status" value="1"/>
</dbReference>
<evidence type="ECO:0000256" key="4">
    <source>
        <dbReference type="ARBA" id="ARBA00023012"/>
    </source>
</evidence>
<dbReference type="Gene3D" id="1.10.10.60">
    <property type="entry name" value="Homeodomain-like"/>
    <property type="match status" value="2"/>
</dbReference>
<dbReference type="GO" id="GO:0005737">
    <property type="term" value="C:cytoplasm"/>
    <property type="evidence" value="ECO:0007669"/>
    <property type="project" value="UniProtKB-SubCell"/>
</dbReference>
<evidence type="ECO:0000313" key="12">
    <source>
        <dbReference type="Proteomes" id="UP000490800"/>
    </source>
</evidence>
<dbReference type="CDD" id="cd17536">
    <property type="entry name" value="REC_YesN-like"/>
    <property type="match status" value="1"/>
</dbReference>
<dbReference type="InterPro" id="IPR018060">
    <property type="entry name" value="HTH_AraC"/>
</dbReference>
<dbReference type="SMART" id="SM00342">
    <property type="entry name" value="HTH_ARAC"/>
    <property type="match status" value="1"/>
</dbReference>
<evidence type="ECO:0000313" key="11">
    <source>
        <dbReference type="EMBL" id="MVO98457.1"/>
    </source>
</evidence>
<dbReference type="InterPro" id="IPR011006">
    <property type="entry name" value="CheY-like_superfamily"/>
</dbReference>
<dbReference type="PANTHER" id="PTHR42713">
    <property type="entry name" value="HISTIDINE KINASE-RELATED"/>
    <property type="match status" value="1"/>
</dbReference>
<dbReference type="GO" id="GO:0003700">
    <property type="term" value="F:DNA-binding transcription factor activity"/>
    <property type="evidence" value="ECO:0007669"/>
    <property type="project" value="InterPro"/>
</dbReference>
<keyword evidence="3 8" id="KW-0597">Phosphoprotein</keyword>
<proteinExistence type="predicted"/>
<dbReference type="Gene3D" id="3.40.50.2300">
    <property type="match status" value="1"/>
</dbReference>
<comment type="subcellular location">
    <subcellularLocation>
        <location evidence="1">Cytoplasm</location>
    </subcellularLocation>
</comment>
<dbReference type="InterPro" id="IPR001789">
    <property type="entry name" value="Sig_transdc_resp-reg_receiver"/>
</dbReference>
<organism evidence="11 12">
    <name type="scientific">Paenibacillus lutrae</name>
    <dbReference type="NCBI Taxonomy" id="2078573"/>
    <lineage>
        <taxon>Bacteria</taxon>
        <taxon>Bacillati</taxon>
        <taxon>Bacillota</taxon>
        <taxon>Bacilli</taxon>
        <taxon>Bacillales</taxon>
        <taxon>Paenibacillaceae</taxon>
        <taxon>Paenibacillus</taxon>
    </lineage>
</organism>
<evidence type="ECO:0000259" key="10">
    <source>
        <dbReference type="PROSITE" id="PS50110"/>
    </source>
</evidence>
<dbReference type="InterPro" id="IPR018062">
    <property type="entry name" value="HTH_AraC-typ_CS"/>
</dbReference>
<protein>
    <submittedName>
        <fullName evidence="11">Response regulator</fullName>
    </submittedName>
</protein>
<keyword evidence="5" id="KW-0805">Transcription regulation</keyword>
<dbReference type="InterPro" id="IPR051552">
    <property type="entry name" value="HptR"/>
</dbReference>
<evidence type="ECO:0000256" key="6">
    <source>
        <dbReference type="ARBA" id="ARBA00023125"/>
    </source>
</evidence>
<feature type="domain" description="Response regulatory" evidence="10">
    <location>
        <begin position="2"/>
        <end position="119"/>
    </location>
</feature>
<dbReference type="InterPro" id="IPR020449">
    <property type="entry name" value="Tscrpt_reg_AraC-type_HTH"/>
</dbReference>